<evidence type="ECO:0000313" key="3">
    <source>
        <dbReference type="Proteomes" id="UP001529510"/>
    </source>
</evidence>
<name>A0ABD0QYM0_CIRMR</name>
<sequence>MEEEKLRRKLDELMSDKALSSDEDEPKRPPQGDQAPIAPATQEPLSSSSDEMPTEAQK</sequence>
<comment type="caution">
    <text evidence="2">The sequence shown here is derived from an EMBL/GenBank/DDBJ whole genome shotgun (WGS) entry which is preliminary data.</text>
</comment>
<dbReference type="Proteomes" id="UP001529510">
    <property type="component" value="Unassembled WGS sequence"/>
</dbReference>
<evidence type="ECO:0000256" key="1">
    <source>
        <dbReference type="SAM" id="MobiDB-lite"/>
    </source>
</evidence>
<keyword evidence="3" id="KW-1185">Reference proteome</keyword>
<feature type="non-terminal residue" evidence="2">
    <location>
        <position position="58"/>
    </location>
</feature>
<organism evidence="2 3">
    <name type="scientific">Cirrhinus mrigala</name>
    <name type="common">Mrigala</name>
    <dbReference type="NCBI Taxonomy" id="683832"/>
    <lineage>
        <taxon>Eukaryota</taxon>
        <taxon>Metazoa</taxon>
        <taxon>Chordata</taxon>
        <taxon>Craniata</taxon>
        <taxon>Vertebrata</taxon>
        <taxon>Euteleostomi</taxon>
        <taxon>Actinopterygii</taxon>
        <taxon>Neopterygii</taxon>
        <taxon>Teleostei</taxon>
        <taxon>Ostariophysi</taxon>
        <taxon>Cypriniformes</taxon>
        <taxon>Cyprinidae</taxon>
        <taxon>Labeoninae</taxon>
        <taxon>Labeonini</taxon>
        <taxon>Cirrhinus</taxon>
    </lineage>
</organism>
<gene>
    <name evidence="2" type="ORF">M9458_013428</name>
</gene>
<proteinExistence type="predicted"/>
<evidence type="ECO:0000313" key="2">
    <source>
        <dbReference type="EMBL" id="KAL0190730.1"/>
    </source>
</evidence>
<accession>A0ABD0QYM0</accession>
<protein>
    <submittedName>
        <fullName evidence="2">Uncharacterized protein</fullName>
    </submittedName>
</protein>
<dbReference type="EMBL" id="JAMKFB020000006">
    <property type="protein sequence ID" value="KAL0190730.1"/>
    <property type="molecule type" value="Genomic_DNA"/>
</dbReference>
<feature type="region of interest" description="Disordered" evidence="1">
    <location>
        <begin position="1"/>
        <end position="58"/>
    </location>
</feature>
<dbReference type="AlphaFoldDB" id="A0ABD0QYM0"/>
<feature type="compositionally biased region" description="Basic and acidic residues" evidence="1">
    <location>
        <begin position="1"/>
        <end position="15"/>
    </location>
</feature>
<reference evidence="2 3" key="1">
    <citation type="submission" date="2024-05" db="EMBL/GenBank/DDBJ databases">
        <title>Genome sequencing and assembly of Indian major carp, Cirrhinus mrigala (Hamilton, 1822).</title>
        <authorList>
            <person name="Mohindra V."/>
            <person name="Chowdhury L.M."/>
            <person name="Lal K."/>
            <person name="Jena J.K."/>
        </authorList>
    </citation>
    <scope>NUCLEOTIDE SEQUENCE [LARGE SCALE GENOMIC DNA]</scope>
    <source>
        <strain evidence="2">CM1030</strain>
        <tissue evidence="2">Blood</tissue>
    </source>
</reference>